<gene>
    <name evidence="4" type="ORF">PoB_003226400</name>
</gene>
<sequence length="757" mass="83392">MVLHLTLGNLMISVFVALLQPGASSHSQSLFIPDILSRKADNGPLLDHPAEAFVEIPTNASLDMNAVSNRLKQKMADGAEDVDKEEGRMSDQGRNTSIQGALEMRYGEGPWKRVWCWLKNSRLYFSSAPEGDGDLNEVTEITGYDVTELIDKIPGKRFVLRLDHKNLPLVLLSLDSRDELADWKLGISANVKSILNETSQEENDHSAGQNWTGIRDAETQETFPQAGPNASQSVKQKLLAEMLRQRLELERMQAIRAEMRANQQVPGEPLAMDEDRIVALTRLRQRRMSTQIKLQAIQRQMEFAQGLSPRDRKSTFLPLGKKRTPDLLLPTPLSKDGDRSEQEESRTVLEAQVKSLSSRLHDLDENISTHEAISSPRDDPSSNVWLRKRPQSSALAVTNYELLRHSLDPSILSSATAAQDASVRNSLFAEDDDDLDQAGVKRQTSQGSGGDISQEDAGDRALKKSSKDKESLPKSPSSFKSSVQKLAHRTFTKATNWNWPSKKQSAASSSTNAASSPPGSRDILYNNDNNNTIANTKEECLYRQLPSSFSSGQLSESTPDVIDMITRNNDQLAVNANSSRNRNSESLHLNTAAISSKGFDIPRSKILSKTLPHSTAFKGQLMSPSQRVIAKMSTSPSNADHFSRRLQGLSFSSPNLAPDDSRDTPGNSVVRTSQDAEFPISPWPSAQNRPSSLGISNSSPRDLAIRSPRSPAASTKSPRPRTSRTPVTPRREVNPAALAQIEAFEEMSLKYLGAAAK</sequence>
<dbReference type="InterPro" id="IPR011993">
    <property type="entry name" value="PH-like_dom_sf"/>
</dbReference>
<feature type="compositionally biased region" description="Basic and acidic residues" evidence="1">
    <location>
        <begin position="335"/>
        <end position="345"/>
    </location>
</feature>
<dbReference type="EMBL" id="BLXT01003752">
    <property type="protein sequence ID" value="GFO05759.1"/>
    <property type="molecule type" value="Genomic_DNA"/>
</dbReference>
<feature type="domain" description="PH" evidence="3">
    <location>
        <begin position="95"/>
        <end position="192"/>
    </location>
</feature>
<protein>
    <recommendedName>
        <fullName evidence="3">PH domain-containing protein</fullName>
    </recommendedName>
</protein>
<feature type="compositionally biased region" description="Low complexity" evidence="1">
    <location>
        <begin position="505"/>
        <end position="516"/>
    </location>
</feature>
<feature type="chain" id="PRO_5043382907" description="PH domain-containing protein" evidence="2">
    <location>
        <begin position="26"/>
        <end position="757"/>
    </location>
</feature>
<dbReference type="Pfam" id="PF00169">
    <property type="entry name" value="PH"/>
    <property type="match status" value="1"/>
</dbReference>
<keyword evidence="5" id="KW-1185">Reference proteome</keyword>
<evidence type="ECO:0000256" key="1">
    <source>
        <dbReference type="SAM" id="MobiDB-lite"/>
    </source>
</evidence>
<dbReference type="Gene3D" id="2.30.29.30">
    <property type="entry name" value="Pleckstrin-homology domain (PH domain)/Phosphotyrosine-binding domain (PTB)"/>
    <property type="match status" value="1"/>
</dbReference>
<feature type="region of interest" description="Disordered" evidence="1">
    <location>
        <begin position="649"/>
        <end position="735"/>
    </location>
</feature>
<feature type="compositionally biased region" description="Polar residues" evidence="1">
    <location>
        <begin position="492"/>
        <end position="504"/>
    </location>
</feature>
<dbReference type="PROSITE" id="PS50003">
    <property type="entry name" value="PH_DOMAIN"/>
    <property type="match status" value="1"/>
</dbReference>
<dbReference type="Proteomes" id="UP000735302">
    <property type="component" value="Unassembled WGS sequence"/>
</dbReference>
<name>A0AAV4AHM8_9GAST</name>
<evidence type="ECO:0000256" key="2">
    <source>
        <dbReference type="SAM" id="SignalP"/>
    </source>
</evidence>
<organism evidence="4 5">
    <name type="scientific">Plakobranchus ocellatus</name>
    <dbReference type="NCBI Taxonomy" id="259542"/>
    <lineage>
        <taxon>Eukaryota</taxon>
        <taxon>Metazoa</taxon>
        <taxon>Spiralia</taxon>
        <taxon>Lophotrochozoa</taxon>
        <taxon>Mollusca</taxon>
        <taxon>Gastropoda</taxon>
        <taxon>Heterobranchia</taxon>
        <taxon>Euthyneura</taxon>
        <taxon>Panpulmonata</taxon>
        <taxon>Sacoglossa</taxon>
        <taxon>Placobranchoidea</taxon>
        <taxon>Plakobranchidae</taxon>
        <taxon>Plakobranchus</taxon>
    </lineage>
</organism>
<feature type="region of interest" description="Disordered" evidence="1">
    <location>
        <begin position="429"/>
        <end position="530"/>
    </location>
</feature>
<evidence type="ECO:0000313" key="4">
    <source>
        <dbReference type="EMBL" id="GFO05759.1"/>
    </source>
</evidence>
<comment type="caution">
    <text evidence="4">The sequence shown here is derived from an EMBL/GenBank/DDBJ whole genome shotgun (WGS) entry which is preliminary data.</text>
</comment>
<dbReference type="SUPFAM" id="SSF50729">
    <property type="entry name" value="PH domain-like"/>
    <property type="match status" value="1"/>
</dbReference>
<evidence type="ECO:0000259" key="3">
    <source>
        <dbReference type="PROSITE" id="PS50003"/>
    </source>
</evidence>
<reference evidence="4 5" key="1">
    <citation type="journal article" date="2021" name="Elife">
        <title>Chloroplast acquisition without the gene transfer in kleptoplastic sea slugs, Plakobranchus ocellatus.</title>
        <authorList>
            <person name="Maeda T."/>
            <person name="Takahashi S."/>
            <person name="Yoshida T."/>
            <person name="Shimamura S."/>
            <person name="Takaki Y."/>
            <person name="Nagai Y."/>
            <person name="Toyoda A."/>
            <person name="Suzuki Y."/>
            <person name="Arimoto A."/>
            <person name="Ishii H."/>
            <person name="Satoh N."/>
            <person name="Nishiyama T."/>
            <person name="Hasebe M."/>
            <person name="Maruyama T."/>
            <person name="Minagawa J."/>
            <person name="Obokata J."/>
            <person name="Shigenobu S."/>
        </authorList>
    </citation>
    <scope>NUCLEOTIDE SEQUENCE [LARGE SCALE GENOMIC DNA]</scope>
</reference>
<feature type="signal peptide" evidence="2">
    <location>
        <begin position="1"/>
        <end position="25"/>
    </location>
</feature>
<feature type="compositionally biased region" description="Low complexity" evidence="1">
    <location>
        <begin position="473"/>
        <end position="482"/>
    </location>
</feature>
<dbReference type="SMART" id="SM00233">
    <property type="entry name" value="PH"/>
    <property type="match status" value="1"/>
</dbReference>
<accession>A0AAV4AHM8</accession>
<feature type="region of interest" description="Disordered" evidence="1">
    <location>
        <begin position="305"/>
        <end position="345"/>
    </location>
</feature>
<evidence type="ECO:0000313" key="5">
    <source>
        <dbReference type="Proteomes" id="UP000735302"/>
    </source>
</evidence>
<feature type="compositionally biased region" description="Polar residues" evidence="1">
    <location>
        <begin position="664"/>
        <end position="675"/>
    </location>
</feature>
<dbReference type="InterPro" id="IPR001849">
    <property type="entry name" value="PH_domain"/>
</dbReference>
<dbReference type="CDD" id="cd00821">
    <property type="entry name" value="PH"/>
    <property type="match status" value="1"/>
</dbReference>
<dbReference type="AlphaFoldDB" id="A0AAV4AHM8"/>
<feature type="compositionally biased region" description="Basic and acidic residues" evidence="1">
    <location>
        <begin position="457"/>
        <end position="472"/>
    </location>
</feature>
<keyword evidence="2" id="KW-0732">Signal</keyword>
<proteinExistence type="predicted"/>
<feature type="compositionally biased region" description="Polar residues" evidence="1">
    <location>
        <begin position="684"/>
        <end position="700"/>
    </location>
</feature>